<protein>
    <submittedName>
        <fullName evidence="1">4448_t:CDS:1</fullName>
    </submittedName>
</protein>
<name>A0ACA9L9U6_9GLOM</name>
<evidence type="ECO:0000313" key="2">
    <source>
        <dbReference type="Proteomes" id="UP000789525"/>
    </source>
</evidence>
<accession>A0ACA9L9U6</accession>
<organism evidence="1 2">
    <name type="scientific">Acaulospora colombiana</name>
    <dbReference type="NCBI Taxonomy" id="27376"/>
    <lineage>
        <taxon>Eukaryota</taxon>
        <taxon>Fungi</taxon>
        <taxon>Fungi incertae sedis</taxon>
        <taxon>Mucoromycota</taxon>
        <taxon>Glomeromycotina</taxon>
        <taxon>Glomeromycetes</taxon>
        <taxon>Diversisporales</taxon>
        <taxon>Acaulosporaceae</taxon>
        <taxon>Acaulospora</taxon>
    </lineage>
</organism>
<keyword evidence="2" id="KW-1185">Reference proteome</keyword>
<sequence length="68" mass="7770">MPGPGQDFFHNVNKSCTFDFEDYIKTELGLGATSESGDMYERYEMRIQTYHKLQGKSSGLQTLVAWTL</sequence>
<dbReference type="EMBL" id="CAJVPT010005228">
    <property type="protein sequence ID" value="CAG8517718.1"/>
    <property type="molecule type" value="Genomic_DNA"/>
</dbReference>
<comment type="caution">
    <text evidence="1">The sequence shown here is derived from an EMBL/GenBank/DDBJ whole genome shotgun (WGS) entry which is preliminary data.</text>
</comment>
<reference evidence="1" key="1">
    <citation type="submission" date="2021-06" db="EMBL/GenBank/DDBJ databases">
        <authorList>
            <person name="Kallberg Y."/>
            <person name="Tangrot J."/>
            <person name="Rosling A."/>
        </authorList>
    </citation>
    <scope>NUCLEOTIDE SEQUENCE</scope>
    <source>
        <strain evidence="1">CL356</strain>
    </source>
</reference>
<proteinExistence type="predicted"/>
<gene>
    <name evidence="1" type="ORF">ACOLOM_LOCUS3512</name>
</gene>
<dbReference type="Proteomes" id="UP000789525">
    <property type="component" value="Unassembled WGS sequence"/>
</dbReference>
<evidence type="ECO:0000313" key="1">
    <source>
        <dbReference type="EMBL" id="CAG8517718.1"/>
    </source>
</evidence>